<comment type="caution">
    <text evidence="2">The sequence shown here is derived from an EMBL/GenBank/DDBJ whole genome shotgun (WGS) entry which is preliminary data.</text>
</comment>
<name>A0A086L026_TOXGO</name>
<dbReference type="VEuPathDB" id="ToxoDB:TGP89_313673"/>
<evidence type="ECO:0000313" key="3">
    <source>
        <dbReference type="Proteomes" id="UP000028828"/>
    </source>
</evidence>
<dbReference type="Proteomes" id="UP000028828">
    <property type="component" value="Unassembled WGS sequence"/>
</dbReference>
<reference evidence="2 3" key="1">
    <citation type="submission" date="2014-03" db="EMBL/GenBank/DDBJ databases">
        <authorList>
            <person name="Sibley D."/>
            <person name="Venepally P."/>
            <person name="Karamycheva S."/>
            <person name="Hadjithomas M."/>
            <person name="Khan A."/>
            <person name="Brunk B."/>
            <person name="Roos D."/>
            <person name="Caler E."/>
            <person name="Lorenzi H."/>
        </authorList>
    </citation>
    <scope>NUCLEOTIDE SEQUENCE [LARGE SCALE GENOMIC DNA]</scope>
    <source>
        <strain evidence="3">p89</strain>
    </source>
</reference>
<dbReference type="EMBL" id="AEYI02000378">
    <property type="protein sequence ID" value="KFG49994.1"/>
    <property type="molecule type" value="Genomic_DNA"/>
</dbReference>
<accession>A0A086L026</accession>
<evidence type="ECO:0000256" key="1">
    <source>
        <dbReference type="SAM" id="MobiDB-lite"/>
    </source>
</evidence>
<proteinExistence type="predicted"/>
<organism evidence="2 3">
    <name type="scientific">Toxoplasma gondii p89</name>
    <dbReference type="NCBI Taxonomy" id="943119"/>
    <lineage>
        <taxon>Eukaryota</taxon>
        <taxon>Sar</taxon>
        <taxon>Alveolata</taxon>
        <taxon>Apicomplexa</taxon>
        <taxon>Conoidasida</taxon>
        <taxon>Coccidia</taxon>
        <taxon>Eucoccidiorida</taxon>
        <taxon>Eimeriorina</taxon>
        <taxon>Sarcocystidae</taxon>
        <taxon>Toxoplasma</taxon>
    </lineage>
</organism>
<protein>
    <submittedName>
        <fullName evidence="2">Uncharacterized protein</fullName>
    </submittedName>
</protein>
<gene>
    <name evidence="2" type="ORF">TGP89_313673</name>
</gene>
<evidence type="ECO:0000313" key="2">
    <source>
        <dbReference type="EMBL" id="KFG49994.1"/>
    </source>
</evidence>
<dbReference type="AlphaFoldDB" id="A0A086L026"/>
<sequence>MKTGLFSPTTSLEILYGDSVSGLYLRRRRVKATSIKQRAVLVRPPESSDRHRRLSLRPSRPSHISGCGYCSSERKREAITDGFHLVSQETEETLKYLSKESRHRVRSLGRG</sequence>
<feature type="region of interest" description="Disordered" evidence="1">
    <location>
        <begin position="42"/>
        <end position="63"/>
    </location>
</feature>